<dbReference type="EMBL" id="JAJUBC010000017">
    <property type="protein sequence ID" value="MDD1794433.1"/>
    <property type="molecule type" value="Genomic_DNA"/>
</dbReference>
<gene>
    <name evidence="1" type="ORF">LRP50_14965</name>
</gene>
<evidence type="ECO:0000313" key="1">
    <source>
        <dbReference type="EMBL" id="MDD1794433.1"/>
    </source>
</evidence>
<evidence type="ECO:0000313" key="2">
    <source>
        <dbReference type="Proteomes" id="UP001149400"/>
    </source>
</evidence>
<organism evidence="1 2">
    <name type="scientific">Enterovibrio gelatinilyticus</name>
    <dbReference type="NCBI Taxonomy" id="2899819"/>
    <lineage>
        <taxon>Bacteria</taxon>
        <taxon>Pseudomonadati</taxon>
        <taxon>Pseudomonadota</taxon>
        <taxon>Gammaproteobacteria</taxon>
        <taxon>Vibrionales</taxon>
        <taxon>Vibrionaceae</taxon>
        <taxon>Enterovibrio</taxon>
    </lineage>
</organism>
<protein>
    <recommendedName>
        <fullName evidence="3">SMI1/KNR4 family protein</fullName>
    </recommendedName>
</protein>
<dbReference type="Proteomes" id="UP001149400">
    <property type="component" value="Unassembled WGS sequence"/>
</dbReference>
<comment type="caution">
    <text evidence="1">The sequence shown here is derived from an EMBL/GenBank/DDBJ whole genome shotgun (WGS) entry which is preliminary data.</text>
</comment>
<reference evidence="1" key="1">
    <citation type="submission" date="2021-12" db="EMBL/GenBank/DDBJ databases">
        <title>Enterovibrio ZSDZ35 sp. nov. and Enterovibrio ZSDZ42 sp. nov., isolated from coastal seawater in Qingdao.</title>
        <authorList>
            <person name="Zhang P."/>
        </authorList>
    </citation>
    <scope>NUCLEOTIDE SEQUENCE</scope>
    <source>
        <strain evidence="1">ZSDZ42</strain>
    </source>
</reference>
<sequence>MNIKPTKLSKENLHQSLNRLLNAFESHGMNVEGSLLPPINEIELRRRCSWFPGDLPDEVVALYEWRGGQEKDALETEFPFLFRDNSFCSIDRAEFEYKVMMESYGKHLPDHEMLKYSFPIAAFNGSWYVIPTRGHNLDSTLKRPVISVNQDIDIYFYTIEKMIETCAEWVEHENYSPDGLYPESLEMKIWRKHNPAIFS</sequence>
<dbReference type="RefSeq" id="WP_274165262.1">
    <property type="nucleotide sequence ID" value="NZ_JAJUBC010000017.1"/>
</dbReference>
<proteinExistence type="predicted"/>
<keyword evidence="2" id="KW-1185">Reference proteome</keyword>
<accession>A0ABT5R2D6</accession>
<name>A0ABT5R2D6_9GAMM</name>
<evidence type="ECO:0008006" key="3">
    <source>
        <dbReference type="Google" id="ProtNLM"/>
    </source>
</evidence>